<gene>
    <name evidence="3" type="ORF">SEMRO_480_G151360.1</name>
</gene>
<dbReference type="PANTHER" id="PTHR12224:SF0">
    <property type="entry name" value="BETA-1,4-MANNOSYL-GLYCOPROTEIN 4-BETA-N-ACETYLGLUCOSAMINYLTRANSFERASE"/>
    <property type="match status" value="1"/>
</dbReference>
<dbReference type="InterPro" id="IPR006813">
    <property type="entry name" value="Glyco_trans_17"/>
</dbReference>
<feature type="transmembrane region" description="Helical" evidence="2">
    <location>
        <begin position="29"/>
        <end position="47"/>
    </location>
</feature>
<name>A0A9N8E2I9_9STRA</name>
<evidence type="ECO:0000313" key="4">
    <source>
        <dbReference type="Proteomes" id="UP001153069"/>
    </source>
</evidence>
<accession>A0A9N8E2I9</accession>
<keyword evidence="4" id="KW-1185">Reference proteome</keyword>
<keyword evidence="2" id="KW-0812">Transmembrane</keyword>
<dbReference type="EMBL" id="CAICTM010000479">
    <property type="protein sequence ID" value="CAB9511336.1"/>
    <property type="molecule type" value="Genomic_DNA"/>
</dbReference>
<sequence length="547" mass="63398">MPRKHRKRKPAEEVTSATSTSSGPRVKFLFARVALILLACHSTYVFWTTSSVSQLRALLEASKEVLQQIIQEEEPAWVRALELQSDDQNQTSRYLGISRGILSNKPMSFFREIQDKIDQEDLAERCHRYGFSVKKQNSDNNSTSLRRIFYGSLIAAESWETLDIVATEAYGLFAGVVFVESNRTQHFIPRPFHWNAENTERLRRLYGTPQLQVRQFINEDSGLMDLYREHEQREEIVKGWKELGMGPEDIGYLGDVDEAFTRDFLRAVQSCNVEEFDYKTHHCDQRKAKMQGFTRVFETSPDCLVKDRSWFHPDMVIGACVENIGDEKKNIIAPRDPINGRPGPHRSPGFGSCYGPVNVENITDNRFPLYNAGDIRMGCGGRFFPIKNPPPKYTTYSAFHMHNFFVDLHALRFKYLTYGHPIDNAMTAPLEDLHSDLRLMVRCVKNLTDAPTENHFADKQSNHRVQGGVDGALPPFPIYFMDKDYRNRKHEAARLQVEEDEQRRRDRLGMDPVQRRYEDVTLEYKEARRHMWSKEKEAERIKSLLSS</sequence>
<dbReference type="GO" id="GO:0003830">
    <property type="term" value="F:beta-1,4-mannosylglycoprotein 4-beta-N-acetylglucosaminyltransferase activity"/>
    <property type="evidence" value="ECO:0007669"/>
    <property type="project" value="InterPro"/>
</dbReference>
<dbReference type="GO" id="GO:0016020">
    <property type="term" value="C:membrane"/>
    <property type="evidence" value="ECO:0007669"/>
    <property type="project" value="InterPro"/>
</dbReference>
<dbReference type="AlphaFoldDB" id="A0A9N8E2I9"/>
<evidence type="ECO:0000313" key="3">
    <source>
        <dbReference type="EMBL" id="CAB9511336.1"/>
    </source>
</evidence>
<protein>
    <submittedName>
        <fullName evidence="3">Uncharacterized protein</fullName>
    </submittedName>
</protein>
<dbReference type="GO" id="GO:0006044">
    <property type="term" value="P:N-acetylglucosamine metabolic process"/>
    <property type="evidence" value="ECO:0007669"/>
    <property type="project" value="TreeGrafter"/>
</dbReference>
<keyword evidence="2" id="KW-0472">Membrane</keyword>
<dbReference type="Proteomes" id="UP001153069">
    <property type="component" value="Unassembled WGS sequence"/>
</dbReference>
<evidence type="ECO:0000256" key="1">
    <source>
        <dbReference type="SAM" id="MobiDB-lite"/>
    </source>
</evidence>
<keyword evidence="2" id="KW-1133">Transmembrane helix</keyword>
<reference evidence="3" key="1">
    <citation type="submission" date="2020-06" db="EMBL/GenBank/DDBJ databases">
        <authorList>
            <consortium name="Plant Systems Biology data submission"/>
        </authorList>
    </citation>
    <scope>NUCLEOTIDE SEQUENCE</scope>
    <source>
        <strain evidence="3">D6</strain>
    </source>
</reference>
<feature type="region of interest" description="Disordered" evidence="1">
    <location>
        <begin position="1"/>
        <end position="21"/>
    </location>
</feature>
<evidence type="ECO:0000256" key="2">
    <source>
        <dbReference type="SAM" id="Phobius"/>
    </source>
</evidence>
<organism evidence="3 4">
    <name type="scientific">Seminavis robusta</name>
    <dbReference type="NCBI Taxonomy" id="568900"/>
    <lineage>
        <taxon>Eukaryota</taxon>
        <taxon>Sar</taxon>
        <taxon>Stramenopiles</taxon>
        <taxon>Ochrophyta</taxon>
        <taxon>Bacillariophyta</taxon>
        <taxon>Bacillariophyceae</taxon>
        <taxon>Bacillariophycidae</taxon>
        <taxon>Naviculales</taxon>
        <taxon>Naviculaceae</taxon>
        <taxon>Seminavis</taxon>
    </lineage>
</organism>
<dbReference type="PANTHER" id="PTHR12224">
    <property type="entry name" value="BETA-1,4-MANNOSYL-GLYCOPROTEIN BETA-1,4-N-ACETYLGLUCOSAMINYL-TRANSFERASE"/>
    <property type="match status" value="1"/>
</dbReference>
<comment type="caution">
    <text evidence="3">The sequence shown here is derived from an EMBL/GenBank/DDBJ whole genome shotgun (WGS) entry which is preliminary data.</text>
</comment>
<proteinExistence type="predicted"/>
<dbReference type="OrthoDB" id="44386at2759"/>